<feature type="transmembrane region" description="Helical" evidence="7">
    <location>
        <begin position="234"/>
        <end position="253"/>
    </location>
</feature>
<dbReference type="OrthoDB" id="8181520at2759"/>
<accession>A0A212D0A4</accession>
<evidence type="ECO:0000256" key="6">
    <source>
        <dbReference type="SAM" id="MobiDB-lite"/>
    </source>
</evidence>
<dbReference type="GO" id="GO:0019216">
    <property type="term" value="P:regulation of lipid metabolic process"/>
    <property type="evidence" value="ECO:0007669"/>
    <property type="project" value="TreeGrafter"/>
</dbReference>
<evidence type="ECO:0000256" key="4">
    <source>
        <dbReference type="ARBA" id="ARBA00023136"/>
    </source>
</evidence>
<sequence length="365" mass="39842">MRWAPTCWPSVACGAPPSSYAHLLGPQPTMRSSTEGAVVLDCPMDACFVYIYQYEPYLRDPVSYPKVQMLVNMFYVLPFYGLAIYALIFPGCSWLPDWALVFAGAIGQSGEAINGGEGPLGEGGASEAPRELAGQSQRRGGGAESGWVPGTSAPRGTAPQEPSRGPGVAAMDIPPLAGKIAVLSLGALPLSFALNYVSVLSYPLGVVLMSSLILGLLSLAIYSLSRSDIYYDPLYAVFAVFAFTSVVDLLIALQEDGYMAGFMAFYTKEGEPYLRTAHGVFICYWDGIVHYLLYLAMTGAIRKRCARRAGWHLDPGKEAEFLDWVTCIYRLLLHFLTRKSYRNLGLYWLGSFIMSILVFLPGNIL</sequence>
<evidence type="ECO:0000256" key="2">
    <source>
        <dbReference type="ARBA" id="ARBA00022692"/>
    </source>
</evidence>
<dbReference type="GO" id="GO:0033116">
    <property type="term" value="C:endoplasmic reticulum-Golgi intermediate compartment membrane"/>
    <property type="evidence" value="ECO:0007669"/>
    <property type="project" value="TreeGrafter"/>
</dbReference>
<evidence type="ECO:0000256" key="5">
    <source>
        <dbReference type="PROSITE-ProRule" id="PRU01087"/>
    </source>
</evidence>
<feature type="transmembrane region" description="Helical" evidence="7">
    <location>
        <begin position="344"/>
        <end position="364"/>
    </location>
</feature>
<feature type="domain" description="EXPERA" evidence="8">
    <location>
        <begin position="231"/>
        <end position="365"/>
    </location>
</feature>
<dbReference type="Proteomes" id="UP000242450">
    <property type="component" value="Chromosome 9"/>
</dbReference>
<keyword evidence="2 5" id="KW-0812">Transmembrane</keyword>
<evidence type="ECO:0000256" key="1">
    <source>
        <dbReference type="ARBA" id="ARBA00004141"/>
    </source>
</evidence>
<proteinExistence type="predicted"/>
<dbReference type="PANTHER" id="PTHR14568:SF9">
    <property type="entry name" value="TRANSMEMBRANE 6 SUPERFAMILY MEMBER 2"/>
    <property type="match status" value="1"/>
</dbReference>
<dbReference type="AlphaFoldDB" id="A0A212D0A4"/>
<dbReference type="PANTHER" id="PTHR14568">
    <property type="entry name" value="TRANSMEMBRANE SUPERFAMILY 6 MEMBER 1/2"/>
    <property type="match status" value="1"/>
</dbReference>
<keyword evidence="10" id="KW-1185">Reference proteome</keyword>
<name>A0A212D0A4_CEREH</name>
<feature type="transmembrane region" description="Helical" evidence="7">
    <location>
        <begin position="204"/>
        <end position="222"/>
    </location>
</feature>
<dbReference type="InterPro" id="IPR059044">
    <property type="entry name" value="TM_Tm6sf1/2"/>
</dbReference>
<evidence type="ECO:0000313" key="10">
    <source>
        <dbReference type="Proteomes" id="UP000242450"/>
    </source>
</evidence>
<organism evidence="9 10">
    <name type="scientific">Cervus elaphus hippelaphus</name>
    <name type="common">European red deer</name>
    <dbReference type="NCBI Taxonomy" id="46360"/>
    <lineage>
        <taxon>Eukaryota</taxon>
        <taxon>Metazoa</taxon>
        <taxon>Chordata</taxon>
        <taxon>Craniata</taxon>
        <taxon>Vertebrata</taxon>
        <taxon>Euteleostomi</taxon>
        <taxon>Mammalia</taxon>
        <taxon>Eutheria</taxon>
        <taxon>Laurasiatheria</taxon>
        <taxon>Artiodactyla</taxon>
        <taxon>Ruminantia</taxon>
        <taxon>Pecora</taxon>
        <taxon>Cervidae</taxon>
        <taxon>Cervinae</taxon>
        <taxon>Cervus</taxon>
    </lineage>
</organism>
<dbReference type="GO" id="GO:0055088">
    <property type="term" value="P:lipid homeostasis"/>
    <property type="evidence" value="ECO:0007669"/>
    <property type="project" value="TreeGrafter"/>
</dbReference>
<feature type="region of interest" description="Disordered" evidence="6">
    <location>
        <begin position="116"/>
        <end position="167"/>
    </location>
</feature>
<evidence type="ECO:0000313" key="9">
    <source>
        <dbReference type="EMBL" id="OWK11663.1"/>
    </source>
</evidence>
<comment type="subcellular location">
    <subcellularLocation>
        <location evidence="1">Membrane</location>
        <topology evidence="1">Multi-pass membrane protein</topology>
    </subcellularLocation>
</comment>
<gene>
    <name evidence="9" type="ORF">Celaphus_00002928</name>
</gene>
<protein>
    <submittedName>
        <fullName evidence="9">TM6SF2</fullName>
    </submittedName>
</protein>
<keyword evidence="3 5" id="KW-1133">Transmembrane helix</keyword>
<reference evidence="9 10" key="1">
    <citation type="journal article" date="2018" name="Mol. Genet. Genomics">
        <title>The red deer Cervus elaphus genome CerEla1.0: sequencing, annotating, genes, and chromosomes.</title>
        <authorList>
            <person name="Bana N.A."/>
            <person name="Nyiri A."/>
            <person name="Nagy J."/>
            <person name="Frank K."/>
            <person name="Nagy T."/>
            <person name="Steger V."/>
            <person name="Schiller M."/>
            <person name="Lakatos P."/>
            <person name="Sugar L."/>
            <person name="Horn P."/>
            <person name="Barta E."/>
            <person name="Orosz L."/>
        </authorList>
    </citation>
    <scope>NUCLEOTIDE SEQUENCE [LARGE SCALE GENOMIC DNA]</scope>
    <source>
        <strain evidence="9">Hungarian</strain>
    </source>
</reference>
<feature type="transmembrane region" description="Helical" evidence="7">
    <location>
        <begin position="69"/>
        <end position="88"/>
    </location>
</feature>
<feature type="non-terminal residue" evidence="9">
    <location>
        <position position="365"/>
    </location>
</feature>
<dbReference type="GO" id="GO:0005789">
    <property type="term" value="C:endoplasmic reticulum membrane"/>
    <property type="evidence" value="ECO:0007669"/>
    <property type="project" value="TreeGrafter"/>
</dbReference>
<dbReference type="PROSITE" id="PS51751">
    <property type="entry name" value="EXPERA"/>
    <property type="match status" value="1"/>
</dbReference>
<dbReference type="EMBL" id="MKHE01000009">
    <property type="protein sequence ID" value="OWK11663.1"/>
    <property type="molecule type" value="Genomic_DNA"/>
</dbReference>
<dbReference type="Pfam" id="PF26083">
    <property type="entry name" value="TM_Tm6sf2"/>
    <property type="match status" value="2"/>
</dbReference>
<evidence type="ECO:0000256" key="3">
    <source>
        <dbReference type="ARBA" id="ARBA00022989"/>
    </source>
</evidence>
<feature type="transmembrane region" description="Helical" evidence="7">
    <location>
        <begin position="273"/>
        <end position="294"/>
    </location>
</feature>
<evidence type="ECO:0000256" key="7">
    <source>
        <dbReference type="SAM" id="Phobius"/>
    </source>
</evidence>
<evidence type="ECO:0000259" key="8">
    <source>
        <dbReference type="PROSITE" id="PS51751"/>
    </source>
</evidence>
<keyword evidence="4 5" id="KW-0472">Membrane</keyword>
<dbReference type="InterPro" id="IPR033118">
    <property type="entry name" value="EXPERA"/>
</dbReference>
<comment type="caution">
    <text evidence="9">The sequence shown here is derived from an EMBL/GenBank/DDBJ whole genome shotgun (WGS) entry which is preliminary data.</text>
</comment>